<dbReference type="AlphaFoldDB" id="A0A0A0BEE2"/>
<feature type="domain" description="PAS" evidence="7">
    <location>
        <begin position="196"/>
        <end position="266"/>
    </location>
</feature>
<dbReference type="EMBL" id="JRQD01000003">
    <property type="protein sequence ID" value="KGM06903.1"/>
    <property type="molecule type" value="Genomic_DNA"/>
</dbReference>
<dbReference type="STRING" id="392484.LP43_1398"/>
<dbReference type="PROSITE" id="PS50113">
    <property type="entry name" value="PAC"/>
    <property type="match status" value="1"/>
</dbReference>
<dbReference type="PANTHER" id="PTHR43304:SF1">
    <property type="entry name" value="PAC DOMAIN-CONTAINING PROTEIN"/>
    <property type="match status" value="1"/>
</dbReference>
<keyword evidence="6" id="KW-0812">Transmembrane</keyword>
<dbReference type="Proteomes" id="UP000029999">
    <property type="component" value="Unassembled WGS sequence"/>
</dbReference>
<dbReference type="RefSeq" id="WP_036313592.1">
    <property type="nucleotide sequence ID" value="NZ_JRQD01000003.1"/>
</dbReference>
<accession>A0A0A0BEE2</accession>
<evidence type="ECO:0000259" key="7">
    <source>
        <dbReference type="PROSITE" id="PS50112"/>
    </source>
</evidence>
<dbReference type="InterPro" id="IPR052162">
    <property type="entry name" value="Sensor_kinase/Photoreceptor"/>
</dbReference>
<dbReference type="GO" id="GO:0004673">
    <property type="term" value="F:protein histidine kinase activity"/>
    <property type="evidence" value="ECO:0007669"/>
    <property type="project" value="UniProtKB-EC"/>
</dbReference>
<keyword evidence="6" id="KW-1133">Transmembrane helix</keyword>
<keyword evidence="4" id="KW-0808">Transferase</keyword>
<keyword evidence="6" id="KW-0472">Membrane</keyword>
<evidence type="ECO:0000313" key="10">
    <source>
        <dbReference type="Proteomes" id="UP000029999"/>
    </source>
</evidence>
<gene>
    <name evidence="9" type="ORF">LP43_1398</name>
</gene>
<evidence type="ECO:0000259" key="8">
    <source>
        <dbReference type="PROSITE" id="PS50113"/>
    </source>
</evidence>
<evidence type="ECO:0000256" key="6">
    <source>
        <dbReference type="SAM" id="Phobius"/>
    </source>
</evidence>
<proteinExistence type="predicted"/>
<name>A0A0A0BEE2_9GAMM</name>
<feature type="transmembrane region" description="Helical" evidence="6">
    <location>
        <begin position="30"/>
        <end position="53"/>
    </location>
</feature>
<dbReference type="InterPro" id="IPR013655">
    <property type="entry name" value="PAS_fold_3"/>
</dbReference>
<sequence length="466" mass="52856">MSLILFCLVMLSVLFALVFGFWWDSSAPFKVHISILASALAVFLSAILIINIYPRIQRRALASEKHKKLDNAAWGQDISTKLSTPAAVIEGYNIKFANNAFLNELGLKGMREYITDMPLTNLVHPGSHQALNKIITQKSGHESSETTLLRMLYVDGTTIPVHVSFSPLGQDDQANQFLLQFSTTSTSEQAKSSSSQELTYHMLIDRIEQIIFQINVDQEIIFLNPSWERILDYSSSESLDKSLFSFIHPEDQPLAEARLKALTEGKRQQSQFELRLIAKNGHSHWFEMRASTTSKLKGERTSVMGTLADISRMKSATAGRKANARSATNMIMPNIPCMLYRCKNDRNWTFDFASEGCLEVTEYQVYEVTNSAQFNYMQLIYPDDQQRVWEHVQEQINKQQSFDLVYRIMTRSNRIKWVLQKGKGVFSGSGELLGLEGIIIDLTGQDHTVLKDGIALMCNEQKDRAE</sequence>
<keyword evidence="3" id="KW-0597">Phosphoprotein</keyword>
<dbReference type="InterPro" id="IPR000014">
    <property type="entry name" value="PAS"/>
</dbReference>
<comment type="catalytic activity">
    <reaction evidence="1">
        <text>ATP + protein L-histidine = ADP + protein N-phospho-L-histidine.</text>
        <dbReference type="EC" id="2.7.13.3"/>
    </reaction>
</comment>
<dbReference type="EC" id="2.7.13.3" evidence="2"/>
<dbReference type="SMART" id="SM00086">
    <property type="entry name" value="PAC"/>
    <property type="match status" value="2"/>
</dbReference>
<feature type="domain" description="PAC" evidence="8">
    <location>
        <begin position="270"/>
        <end position="322"/>
    </location>
</feature>
<evidence type="ECO:0000256" key="3">
    <source>
        <dbReference type="ARBA" id="ARBA00022553"/>
    </source>
</evidence>
<reference evidence="9 10" key="1">
    <citation type="submission" date="2014-09" db="EMBL/GenBank/DDBJ databases">
        <authorList>
            <person name="Grob C."/>
            <person name="Taubert M."/>
            <person name="Howat A.M."/>
            <person name="Burns O.J."/>
            <person name="Dixon J.L."/>
            <person name="Chen Y."/>
            <person name="Murrell J.C."/>
        </authorList>
    </citation>
    <scope>NUCLEOTIDE SEQUENCE [LARGE SCALE GENOMIC DNA]</scope>
    <source>
        <strain evidence="9">L4</strain>
    </source>
</reference>
<evidence type="ECO:0000256" key="2">
    <source>
        <dbReference type="ARBA" id="ARBA00012438"/>
    </source>
</evidence>
<evidence type="ECO:0000256" key="4">
    <source>
        <dbReference type="ARBA" id="ARBA00022679"/>
    </source>
</evidence>
<keyword evidence="5" id="KW-0418">Kinase</keyword>
<dbReference type="NCBIfam" id="TIGR00229">
    <property type="entry name" value="sensory_box"/>
    <property type="match status" value="1"/>
</dbReference>
<dbReference type="CDD" id="cd00130">
    <property type="entry name" value="PAS"/>
    <property type="match status" value="3"/>
</dbReference>
<dbReference type="SMART" id="SM00091">
    <property type="entry name" value="PAS"/>
    <property type="match status" value="2"/>
</dbReference>
<comment type="caution">
    <text evidence="9">The sequence shown here is derived from an EMBL/GenBank/DDBJ whole genome shotgun (WGS) entry which is preliminary data.</text>
</comment>
<dbReference type="InterPro" id="IPR001610">
    <property type="entry name" value="PAC"/>
</dbReference>
<dbReference type="Pfam" id="PF08447">
    <property type="entry name" value="PAS_3"/>
    <property type="match status" value="2"/>
</dbReference>
<organism evidence="9 10">
    <name type="scientific">Methylophaga thiooxydans</name>
    <dbReference type="NCBI Taxonomy" id="392484"/>
    <lineage>
        <taxon>Bacteria</taxon>
        <taxon>Pseudomonadati</taxon>
        <taxon>Pseudomonadota</taxon>
        <taxon>Gammaproteobacteria</taxon>
        <taxon>Thiotrichales</taxon>
        <taxon>Piscirickettsiaceae</taxon>
        <taxon>Methylophaga</taxon>
    </lineage>
</organism>
<dbReference type="InterPro" id="IPR000700">
    <property type="entry name" value="PAS-assoc_C"/>
</dbReference>
<dbReference type="Gene3D" id="3.30.450.20">
    <property type="entry name" value="PAS domain"/>
    <property type="match status" value="3"/>
</dbReference>
<evidence type="ECO:0000313" key="9">
    <source>
        <dbReference type="EMBL" id="KGM06903.1"/>
    </source>
</evidence>
<dbReference type="Pfam" id="PF13426">
    <property type="entry name" value="PAS_9"/>
    <property type="match status" value="1"/>
</dbReference>
<protein>
    <recommendedName>
        <fullName evidence="2">histidine kinase</fullName>
        <ecNumber evidence="2">2.7.13.3</ecNumber>
    </recommendedName>
</protein>
<evidence type="ECO:0000256" key="5">
    <source>
        <dbReference type="ARBA" id="ARBA00022777"/>
    </source>
</evidence>
<evidence type="ECO:0000256" key="1">
    <source>
        <dbReference type="ARBA" id="ARBA00000085"/>
    </source>
</evidence>
<dbReference type="PROSITE" id="PS50112">
    <property type="entry name" value="PAS"/>
    <property type="match status" value="1"/>
</dbReference>
<dbReference type="InterPro" id="IPR035965">
    <property type="entry name" value="PAS-like_dom_sf"/>
</dbReference>
<dbReference type="PANTHER" id="PTHR43304">
    <property type="entry name" value="PHYTOCHROME-LIKE PROTEIN CPH1"/>
    <property type="match status" value="1"/>
</dbReference>
<dbReference type="SUPFAM" id="SSF55785">
    <property type="entry name" value="PYP-like sensor domain (PAS domain)"/>
    <property type="match status" value="3"/>
</dbReference>